<comment type="caution">
    <text evidence="3">The sequence shown here is derived from an EMBL/GenBank/DDBJ whole genome shotgun (WGS) entry which is preliminary data.</text>
</comment>
<dbReference type="Proteomes" id="UP000319931">
    <property type="component" value="Unassembled WGS sequence"/>
</dbReference>
<gene>
    <name evidence="3" type="ORF">EAH76_08995</name>
</gene>
<feature type="transmembrane region" description="Helical" evidence="1">
    <location>
        <begin position="295"/>
        <end position="314"/>
    </location>
</feature>
<feature type="domain" description="Glycosyltransferase 2-like" evidence="2">
    <location>
        <begin position="10"/>
        <end position="174"/>
    </location>
</feature>
<dbReference type="RefSeq" id="WP_140849903.1">
    <property type="nucleotide sequence ID" value="NZ_RCZC01000002.1"/>
</dbReference>
<evidence type="ECO:0000256" key="1">
    <source>
        <dbReference type="SAM" id="Phobius"/>
    </source>
</evidence>
<dbReference type="PANTHER" id="PTHR43646">
    <property type="entry name" value="GLYCOSYLTRANSFERASE"/>
    <property type="match status" value="1"/>
</dbReference>
<accession>A0A502FZE8</accession>
<dbReference type="InterPro" id="IPR001173">
    <property type="entry name" value="Glyco_trans_2-like"/>
</dbReference>
<reference evidence="3 4" key="1">
    <citation type="journal article" date="2019" name="Environ. Microbiol.">
        <title>Species interactions and distinct microbial communities in high Arctic permafrost affected cryosols are associated with the CH4 and CO2 gas fluxes.</title>
        <authorList>
            <person name="Altshuler I."/>
            <person name="Hamel J."/>
            <person name="Turney S."/>
            <person name="Magnuson E."/>
            <person name="Levesque R."/>
            <person name="Greer C."/>
            <person name="Whyte L.G."/>
        </authorList>
    </citation>
    <scope>NUCLEOTIDE SEQUENCE [LARGE SCALE GENOMIC DNA]</scope>
    <source>
        <strain evidence="3 4">E6.1</strain>
    </source>
</reference>
<dbReference type="GO" id="GO:0016740">
    <property type="term" value="F:transferase activity"/>
    <property type="evidence" value="ECO:0007669"/>
    <property type="project" value="UniProtKB-KW"/>
</dbReference>
<protein>
    <submittedName>
        <fullName evidence="3">Glycosyltransferase family 2 protein</fullName>
    </submittedName>
</protein>
<keyword evidence="1" id="KW-0472">Membrane</keyword>
<dbReference type="OrthoDB" id="8416156at2"/>
<name>A0A502FZE8_9SPHN</name>
<keyword evidence="1" id="KW-0812">Transmembrane</keyword>
<keyword evidence="1" id="KW-1133">Transmembrane helix</keyword>
<keyword evidence="3" id="KW-0808">Transferase</keyword>
<dbReference type="InterPro" id="IPR029044">
    <property type="entry name" value="Nucleotide-diphossugar_trans"/>
</dbReference>
<organism evidence="3 4">
    <name type="scientific">Sphingomonas glacialis</name>
    <dbReference type="NCBI Taxonomy" id="658225"/>
    <lineage>
        <taxon>Bacteria</taxon>
        <taxon>Pseudomonadati</taxon>
        <taxon>Pseudomonadota</taxon>
        <taxon>Alphaproteobacteria</taxon>
        <taxon>Sphingomonadales</taxon>
        <taxon>Sphingomonadaceae</taxon>
        <taxon>Sphingomonas</taxon>
    </lineage>
</organism>
<keyword evidence="4" id="KW-1185">Reference proteome</keyword>
<dbReference type="EMBL" id="RCZC01000002">
    <property type="protein sequence ID" value="TPG54751.1"/>
    <property type="molecule type" value="Genomic_DNA"/>
</dbReference>
<evidence type="ECO:0000259" key="2">
    <source>
        <dbReference type="Pfam" id="PF00535"/>
    </source>
</evidence>
<dbReference type="Pfam" id="PF00535">
    <property type="entry name" value="Glycos_transf_2"/>
    <property type="match status" value="1"/>
</dbReference>
<dbReference type="SUPFAM" id="SSF53448">
    <property type="entry name" value="Nucleotide-diphospho-sugar transferases"/>
    <property type="match status" value="1"/>
</dbReference>
<evidence type="ECO:0000313" key="4">
    <source>
        <dbReference type="Proteomes" id="UP000319931"/>
    </source>
</evidence>
<dbReference type="PANTHER" id="PTHR43646:SF3">
    <property type="entry name" value="SLR1566 PROTEIN"/>
    <property type="match status" value="1"/>
</dbReference>
<evidence type="ECO:0000313" key="3">
    <source>
        <dbReference type="EMBL" id="TPG54751.1"/>
    </source>
</evidence>
<dbReference type="CDD" id="cd02525">
    <property type="entry name" value="Succinoglycan_BP_ExoA"/>
    <property type="match status" value="1"/>
</dbReference>
<dbReference type="Gene3D" id="3.90.550.10">
    <property type="entry name" value="Spore Coat Polysaccharide Biosynthesis Protein SpsA, Chain A"/>
    <property type="match status" value="1"/>
</dbReference>
<feature type="transmembrane region" description="Helical" evidence="1">
    <location>
        <begin position="272"/>
        <end position="288"/>
    </location>
</feature>
<sequence>MKPDLSDVLVVIPCLNEEAHLPRLLGQLLDDVGSATIVVADGGSTDRSRAIVAAVAVEHPNVILLENPARAQGPGINLAVKRYGAERQWLARIDAHADYPQAYVSTLVSRATALGVSSVVVSMETRGIGCFQRAVAAAQNSVLGTGGSAHRHGGEGRFVDHGHHALMRIDAFREAGGYCESFTHNEDAELDHRIGLNGGKIWLEPSLSIIYYPRGDPASLFRQYRKYGQGRARNQQRHKMPIKPRQLAPLVVVPAILLLLLIPVWVGFALPFVGWAGASIAFGLYLGIRARSGCVVWGGIAAMIMHSAWAFGYLHQRLFGRPPGASPTAWPAMEHP</sequence>
<proteinExistence type="predicted"/>
<dbReference type="AlphaFoldDB" id="A0A502FZE8"/>